<evidence type="ECO:0000256" key="2">
    <source>
        <dbReference type="ARBA" id="ARBA00022679"/>
    </source>
</evidence>
<dbReference type="Gene3D" id="3.40.50.10540">
    <property type="entry name" value="Crotonobetainyl-coa:carnitine coa-transferase, domain 1"/>
    <property type="match status" value="1"/>
</dbReference>
<comment type="caution">
    <text evidence="3">The sequence shown here is derived from an EMBL/GenBank/DDBJ whole genome shotgun (WGS) entry which is preliminary data.</text>
</comment>
<dbReference type="InterPro" id="IPR044855">
    <property type="entry name" value="CoA-Trfase_III_dom3_sf"/>
</dbReference>
<dbReference type="InterPro" id="IPR003673">
    <property type="entry name" value="CoA-Trfase_fam_III"/>
</dbReference>
<dbReference type="SUPFAM" id="SSF89796">
    <property type="entry name" value="CoA-transferase family III (CaiB/BaiF)"/>
    <property type="match status" value="1"/>
</dbReference>
<dbReference type="PANTHER" id="PTHR48228:SF6">
    <property type="entry name" value="L-CARNITINE COA-TRANSFERASE"/>
    <property type="match status" value="1"/>
</dbReference>
<dbReference type="AlphaFoldDB" id="A0A2K2U445"/>
<comment type="similarity">
    <text evidence="1">Belongs to the CoA-transferase III family.</text>
</comment>
<evidence type="ECO:0000313" key="4">
    <source>
        <dbReference type="Proteomes" id="UP000236488"/>
    </source>
</evidence>
<dbReference type="Pfam" id="PF02515">
    <property type="entry name" value="CoA_transf_3"/>
    <property type="match status" value="1"/>
</dbReference>
<keyword evidence="4" id="KW-1185">Reference proteome</keyword>
<dbReference type="EMBL" id="PPEL01000047">
    <property type="protein sequence ID" value="PNV65096.1"/>
    <property type="molecule type" value="Genomic_DNA"/>
</dbReference>
<proteinExistence type="inferred from homology"/>
<dbReference type="Proteomes" id="UP000236488">
    <property type="component" value="Unassembled WGS sequence"/>
</dbReference>
<protein>
    <submittedName>
        <fullName evidence="3">Carnitine dehydratase</fullName>
    </submittedName>
</protein>
<dbReference type="Gene3D" id="3.30.1540.10">
    <property type="entry name" value="formyl-coa transferase, domain 3"/>
    <property type="match status" value="1"/>
</dbReference>
<evidence type="ECO:0000256" key="1">
    <source>
        <dbReference type="ARBA" id="ARBA00008383"/>
    </source>
</evidence>
<dbReference type="PANTHER" id="PTHR48228">
    <property type="entry name" value="SUCCINYL-COA--D-CITRAMALATE COA-TRANSFERASE"/>
    <property type="match status" value="1"/>
</dbReference>
<reference evidence="3 4" key="1">
    <citation type="journal article" date="2018" name="Int. J. Syst. Evol. Microbiol.">
        <title>Rubneribacter badeniensis gen. nov., sp. nov. and Enteroscipio rubneri gen. nov., sp. nov., new members of the Eggerthellaceae isolated from human faeces.</title>
        <authorList>
            <person name="Danylec N."/>
            <person name="Gobl A."/>
            <person name="Stoll D.A."/>
            <person name="Hetzer B."/>
            <person name="Kulling S.E."/>
            <person name="Huch M."/>
        </authorList>
    </citation>
    <scope>NUCLEOTIDE SEQUENCE [LARGE SCALE GENOMIC DNA]</scope>
    <source>
        <strain evidence="3 4">ResAG-85</strain>
    </source>
</reference>
<dbReference type="RefSeq" id="WP_092197563.1">
    <property type="nucleotide sequence ID" value="NZ_PPEL01000047.1"/>
</dbReference>
<keyword evidence="2" id="KW-0808">Transferase</keyword>
<dbReference type="InterPro" id="IPR050509">
    <property type="entry name" value="CoA-transferase_III"/>
</dbReference>
<sequence>MKATELPSFGTMNGVRVVCVGTNIAGPVAATLFAEQGADVIQIESTLAPDMFRTMGKAWAVEHRNTRALAMNVRTPEGEDILKRLISTCDILIEASKGGTWARWGLGDDVLWEINPKLVVVHVSGYGQTGDPSYVSRASFDTIGQAFGGYMAVNGMPEPLPPLPVKPYTCDYVTALFAALSAAMALFKARLTGEGESVDVAQYEAMARIQGNFLIDALNGGSQPERTGEYGNTLTIMPNVMKCGDGNYVSLGIGGAAVCRRLEELLGLADDPDFAEPHAGFKKADGPRGQKMFDAVRDFCARRSAEEVNDALNSINVPCSVIMTFEMMRDNAQYQARQTITTWDDPVFGKGVEGVNIVPSFARNPGRIFRGGPTYGMDNDDILAELGFGESDIASLYRKGVIKNGSKEVSQ</sequence>
<evidence type="ECO:0000313" key="3">
    <source>
        <dbReference type="EMBL" id="PNV65096.1"/>
    </source>
</evidence>
<dbReference type="GO" id="GO:0016740">
    <property type="term" value="F:transferase activity"/>
    <property type="evidence" value="ECO:0007669"/>
    <property type="project" value="UniProtKB-KW"/>
</dbReference>
<accession>A0A2K2U445</accession>
<name>A0A2K2U445_9ACTN</name>
<organism evidence="3 4">
    <name type="scientific">Rubneribacter badeniensis</name>
    <dbReference type="NCBI Taxonomy" id="2070688"/>
    <lineage>
        <taxon>Bacteria</taxon>
        <taxon>Bacillati</taxon>
        <taxon>Actinomycetota</taxon>
        <taxon>Coriobacteriia</taxon>
        <taxon>Eggerthellales</taxon>
        <taxon>Eggerthellaceae</taxon>
        <taxon>Rubneribacter</taxon>
    </lineage>
</organism>
<gene>
    <name evidence="3" type="ORF">C2L80_08315</name>
</gene>
<dbReference type="InterPro" id="IPR023606">
    <property type="entry name" value="CoA-Trfase_III_dom_1_sf"/>
</dbReference>